<comment type="catalytic activity">
    <reaction evidence="7">
        <text>fluoride(in) = fluoride(out)</text>
        <dbReference type="Rhea" id="RHEA:76159"/>
        <dbReference type="ChEBI" id="CHEBI:17051"/>
    </reaction>
    <physiologicalReaction direction="left-to-right" evidence="7">
        <dbReference type="Rhea" id="RHEA:76160"/>
    </physiologicalReaction>
</comment>
<evidence type="ECO:0000313" key="9">
    <source>
        <dbReference type="EMBL" id="MFC4542972.1"/>
    </source>
</evidence>
<evidence type="ECO:0000256" key="4">
    <source>
        <dbReference type="ARBA" id="ARBA00022989"/>
    </source>
</evidence>
<feature type="binding site" evidence="8">
    <location>
        <position position="71"/>
    </location>
    <ligand>
        <name>Na(+)</name>
        <dbReference type="ChEBI" id="CHEBI:29101"/>
        <note>structural</note>
    </ligand>
</feature>
<keyword evidence="2 8" id="KW-1003">Cell membrane</keyword>
<feature type="binding site" evidence="8">
    <location>
        <position position="68"/>
    </location>
    <ligand>
        <name>Na(+)</name>
        <dbReference type="ChEBI" id="CHEBI:29101"/>
        <note>structural</note>
    </ligand>
</feature>
<comment type="caution">
    <text evidence="9">The sequence shown here is derived from an EMBL/GenBank/DDBJ whole genome shotgun (WGS) entry which is preliminary data.</text>
</comment>
<dbReference type="GO" id="GO:0046872">
    <property type="term" value="F:metal ion binding"/>
    <property type="evidence" value="ECO:0007669"/>
    <property type="project" value="UniProtKB-KW"/>
</dbReference>
<feature type="transmembrane region" description="Helical" evidence="8">
    <location>
        <begin position="33"/>
        <end position="52"/>
    </location>
</feature>
<comment type="similarity">
    <text evidence="6 8">Belongs to the fluoride channel Fluc/FEX (TC 1.A.43) family.</text>
</comment>
<evidence type="ECO:0000256" key="8">
    <source>
        <dbReference type="HAMAP-Rule" id="MF_00454"/>
    </source>
</evidence>
<dbReference type="Pfam" id="PF02537">
    <property type="entry name" value="CRCB"/>
    <property type="match status" value="1"/>
</dbReference>
<dbReference type="RefSeq" id="WP_250140342.1">
    <property type="nucleotide sequence ID" value="NZ_JALIQP010000002.1"/>
</dbReference>
<evidence type="ECO:0000256" key="1">
    <source>
        <dbReference type="ARBA" id="ARBA00004651"/>
    </source>
</evidence>
<dbReference type="AlphaFoldDB" id="A0ABD5PQU3"/>
<comment type="function">
    <text evidence="8">Fluoride-specific ion channel. Important for reducing fluoride concentration in the cell, thus reducing its toxicity.</text>
</comment>
<organism evidence="9 10">
    <name type="scientific">Halosolutus amylolyticus</name>
    <dbReference type="NCBI Taxonomy" id="2932267"/>
    <lineage>
        <taxon>Archaea</taxon>
        <taxon>Methanobacteriati</taxon>
        <taxon>Methanobacteriota</taxon>
        <taxon>Stenosarchaea group</taxon>
        <taxon>Halobacteria</taxon>
        <taxon>Halobacteriales</taxon>
        <taxon>Natrialbaceae</taxon>
        <taxon>Halosolutus</taxon>
    </lineage>
</organism>
<feature type="transmembrane region" description="Helical" evidence="8">
    <location>
        <begin position="58"/>
        <end position="81"/>
    </location>
</feature>
<evidence type="ECO:0000256" key="2">
    <source>
        <dbReference type="ARBA" id="ARBA00022475"/>
    </source>
</evidence>
<accession>A0ABD5PQU3</accession>
<gene>
    <name evidence="8 9" type="primary">crcB</name>
    <name evidence="8" type="synonym">fluC</name>
    <name evidence="9" type="ORF">ACFO5R_13675</name>
</gene>
<dbReference type="Proteomes" id="UP001595898">
    <property type="component" value="Unassembled WGS sequence"/>
</dbReference>
<keyword evidence="8" id="KW-0813">Transport</keyword>
<evidence type="ECO:0000256" key="3">
    <source>
        <dbReference type="ARBA" id="ARBA00022692"/>
    </source>
</evidence>
<evidence type="ECO:0000256" key="7">
    <source>
        <dbReference type="ARBA" id="ARBA00035585"/>
    </source>
</evidence>
<dbReference type="NCBIfam" id="TIGR00494">
    <property type="entry name" value="crcB"/>
    <property type="match status" value="1"/>
</dbReference>
<proteinExistence type="inferred from homology"/>
<comment type="activity regulation">
    <text evidence="8">Na(+) is not transported, but it plays an essential structural role and its presence is essential for fluoride channel function.</text>
</comment>
<dbReference type="GO" id="GO:0062054">
    <property type="term" value="F:fluoride channel activity"/>
    <property type="evidence" value="ECO:0007669"/>
    <property type="project" value="UniProtKB-UniRule"/>
</dbReference>
<dbReference type="GO" id="GO:0140114">
    <property type="term" value="P:cellular detoxification of fluoride"/>
    <property type="evidence" value="ECO:0007669"/>
    <property type="project" value="UniProtKB-UniRule"/>
</dbReference>
<dbReference type="GO" id="GO:0005886">
    <property type="term" value="C:plasma membrane"/>
    <property type="evidence" value="ECO:0007669"/>
    <property type="project" value="UniProtKB-SubCell"/>
</dbReference>
<dbReference type="EMBL" id="JBHSFA010000007">
    <property type="protein sequence ID" value="MFC4542972.1"/>
    <property type="molecule type" value="Genomic_DNA"/>
</dbReference>
<evidence type="ECO:0000256" key="5">
    <source>
        <dbReference type="ARBA" id="ARBA00023136"/>
    </source>
</evidence>
<dbReference type="PANTHER" id="PTHR28259">
    <property type="entry name" value="FLUORIDE EXPORT PROTEIN 1-RELATED"/>
    <property type="match status" value="1"/>
</dbReference>
<keyword evidence="8" id="KW-0406">Ion transport</keyword>
<keyword evidence="8" id="KW-0479">Metal-binding</keyword>
<reference evidence="9 10" key="1">
    <citation type="journal article" date="2019" name="Int. J. Syst. Evol. Microbiol.">
        <title>The Global Catalogue of Microorganisms (GCM) 10K type strain sequencing project: providing services to taxonomists for standard genome sequencing and annotation.</title>
        <authorList>
            <consortium name="The Broad Institute Genomics Platform"/>
            <consortium name="The Broad Institute Genome Sequencing Center for Infectious Disease"/>
            <person name="Wu L."/>
            <person name="Ma J."/>
        </authorList>
    </citation>
    <scope>NUCLEOTIDE SEQUENCE [LARGE SCALE GENOMIC DNA]</scope>
    <source>
        <strain evidence="9 10">WLHS5</strain>
    </source>
</reference>
<dbReference type="HAMAP" id="MF_00454">
    <property type="entry name" value="FluC"/>
    <property type="match status" value="1"/>
</dbReference>
<sequence length="115" mass="11955">MSDPVLLVGFGGAIGALGRYTVTTLVEGERFPLSTFLVNVLGSFLLGLVLFADVAESIQLFVGVGACGAFTTFSTFSVDTVRLVEEGHVRTATIYALGNVLVSVTAIGIAWVLVA</sequence>
<keyword evidence="4 8" id="KW-1133">Transmembrane helix</keyword>
<name>A0ABD5PQU3_9EURY</name>
<keyword evidence="10" id="KW-1185">Reference proteome</keyword>
<evidence type="ECO:0000313" key="10">
    <source>
        <dbReference type="Proteomes" id="UP001595898"/>
    </source>
</evidence>
<evidence type="ECO:0000256" key="6">
    <source>
        <dbReference type="ARBA" id="ARBA00035120"/>
    </source>
</evidence>
<feature type="transmembrane region" description="Helical" evidence="8">
    <location>
        <begin position="6"/>
        <end position="26"/>
    </location>
</feature>
<feature type="transmembrane region" description="Helical" evidence="8">
    <location>
        <begin position="93"/>
        <end position="114"/>
    </location>
</feature>
<protein>
    <recommendedName>
        <fullName evidence="8">Fluoride-specific ion channel FluC</fullName>
    </recommendedName>
</protein>
<keyword evidence="8" id="KW-0407">Ion channel</keyword>
<dbReference type="PANTHER" id="PTHR28259:SF1">
    <property type="entry name" value="FLUORIDE EXPORT PROTEIN 1-RELATED"/>
    <property type="match status" value="1"/>
</dbReference>
<dbReference type="InterPro" id="IPR003691">
    <property type="entry name" value="FluC"/>
</dbReference>
<keyword evidence="5 8" id="KW-0472">Membrane</keyword>
<keyword evidence="8" id="KW-0915">Sodium</keyword>
<keyword evidence="3 8" id="KW-0812">Transmembrane</keyword>
<comment type="subcellular location">
    <subcellularLocation>
        <location evidence="1 8">Cell membrane</location>
        <topology evidence="1 8">Multi-pass membrane protein</topology>
    </subcellularLocation>
</comment>